<evidence type="ECO:0000313" key="3">
    <source>
        <dbReference type="Proteomes" id="UP001152300"/>
    </source>
</evidence>
<dbReference type="AlphaFoldDB" id="A0A9X0DLF3"/>
<dbReference type="EMBL" id="JAPEIS010000005">
    <property type="protein sequence ID" value="KAJ8065927.1"/>
    <property type="molecule type" value="Genomic_DNA"/>
</dbReference>
<dbReference type="InterPro" id="IPR045341">
    <property type="entry name" value="DUF6532"/>
</dbReference>
<name>A0A9X0DLF3_9HELO</name>
<accession>A0A9X0DLF3</accession>
<feature type="domain" description="DUF6532" evidence="1">
    <location>
        <begin position="2"/>
        <end position="119"/>
    </location>
</feature>
<sequence length="134" mass="15160">MWPDSNVRRVSGQIEACWRAYQALQTDNTEAPLSQLIVRKLLNRVSDMRVSSVSIVRSLVASQVNSQNNTHIWKRLSTNMKALEPDLDSVEGTKRFTSPLLINCIERLFFNAKDSIGRLDHTAGFLMPIRGETS</sequence>
<dbReference type="Pfam" id="PF20149">
    <property type="entry name" value="DUF6532"/>
    <property type="match status" value="1"/>
</dbReference>
<comment type="caution">
    <text evidence="2">The sequence shown here is derived from an EMBL/GenBank/DDBJ whole genome shotgun (WGS) entry which is preliminary data.</text>
</comment>
<dbReference type="Proteomes" id="UP001152300">
    <property type="component" value="Unassembled WGS sequence"/>
</dbReference>
<protein>
    <recommendedName>
        <fullName evidence="1">DUF6532 domain-containing protein</fullName>
    </recommendedName>
</protein>
<keyword evidence="3" id="KW-1185">Reference proteome</keyword>
<gene>
    <name evidence="2" type="ORF">OCU04_005024</name>
</gene>
<proteinExistence type="predicted"/>
<evidence type="ECO:0000259" key="1">
    <source>
        <dbReference type="Pfam" id="PF20149"/>
    </source>
</evidence>
<evidence type="ECO:0000313" key="2">
    <source>
        <dbReference type="EMBL" id="KAJ8065927.1"/>
    </source>
</evidence>
<organism evidence="2 3">
    <name type="scientific">Sclerotinia nivalis</name>
    <dbReference type="NCBI Taxonomy" id="352851"/>
    <lineage>
        <taxon>Eukaryota</taxon>
        <taxon>Fungi</taxon>
        <taxon>Dikarya</taxon>
        <taxon>Ascomycota</taxon>
        <taxon>Pezizomycotina</taxon>
        <taxon>Leotiomycetes</taxon>
        <taxon>Helotiales</taxon>
        <taxon>Sclerotiniaceae</taxon>
        <taxon>Sclerotinia</taxon>
    </lineage>
</organism>
<reference evidence="2" key="1">
    <citation type="submission" date="2022-11" db="EMBL/GenBank/DDBJ databases">
        <title>Genome Resource of Sclerotinia nivalis Strain SnTB1, a Plant Pathogen Isolated from American Ginseng.</title>
        <authorList>
            <person name="Fan S."/>
        </authorList>
    </citation>
    <scope>NUCLEOTIDE SEQUENCE</scope>
    <source>
        <strain evidence="2">SnTB1</strain>
    </source>
</reference>